<keyword evidence="4" id="KW-1133">Transmembrane helix</keyword>
<comment type="caution">
    <text evidence="6">The sequence shown here is derived from an EMBL/GenBank/DDBJ whole genome shotgun (WGS) entry which is preliminary data.</text>
</comment>
<dbReference type="InterPro" id="IPR016024">
    <property type="entry name" value="ARM-type_fold"/>
</dbReference>
<dbReference type="AlphaFoldDB" id="A0AA38IZG8"/>
<dbReference type="PANTHER" id="PTHR16056:SF2">
    <property type="entry name" value="TESTIS-EXPRESSED PROTEIN 10"/>
    <property type="match status" value="1"/>
</dbReference>
<keyword evidence="4" id="KW-0472">Membrane</keyword>
<evidence type="ECO:0000313" key="7">
    <source>
        <dbReference type="Proteomes" id="UP001168821"/>
    </source>
</evidence>
<dbReference type="SUPFAM" id="SSF48371">
    <property type="entry name" value="ARM repeat"/>
    <property type="match status" value="1"/>
</dbReference>
<evidence type="ECO:0000256" key="2">
    <source>
        <dbReference type="ARBA" id="ARBA00006427"/>
    </source>
</evidence>
<dbReference type="Pfam" id="PF12333">
    <property type="entry name" value="Ipi1_N"/>
    <property type="match status" value="1"/>
</dbReference>
<dbReference type="GO" id="GO:0071339">
    <property type="term" value="C:MLL1 complex"/>
    <property type="evidence" value="ECO:0007669"/>
    <property type="project" value="TreeGrafter"/>
</dbReference>
<proteinExistence type="inferred from homology"/>
<name>A0AA38IZG8_9CUCU</name>
<keyword evidence="7" id="KW-1185">Reference proteome</keyword>
<keyword evidence="3" id="KW-0539">Nucleus</keyword>
<comment type="subcellular location">
    <subcellularLocation>
        <location evidence="1">Nucleus</location>
    </subcellularLocation>
</comment>
<organism evidence="6 7">
    <name type="scientific">Zophobas morio</name>
    <dbReference type="NCBI Taxonomy" id="2755281"/>
    <lineage>
        <taxon>Eukaryota</taxon>
        <taxon>Metazoa</taxon>
        <taxon>Ecdysozoa</taxon>
        <taxon>Arthropoda</taxon>
        <taxon>Hexapoda</taxon>
        <taxon>Insecta</taxon>
        <taxon>Pterygota</taxon>
        <taxon>Neoptera</taxon>
        <taxon>Endopterygota</taxon>
        <taxon>Coleoptera</taxon>
        <taxon>Polyphaga</taxon>
        <taxon>Cucujiformia</taxon>
        <taxon>Tenebrionidae</taxon>
        <taxon>Zophobas</taxon>
    </lineage>
</organism>
<dbReference type="Gene3D" id="1.25.10.10">
    <property type="entry name" value="Leucine-rich Repeat Variant"/>
    <property type="match status" value="1"/>
</dbReference>
<evidence type="ECO:0000259" key="5">
    <source>
        <dbReference type="Pfam" id="PF12333"/>
    </source>
</evidence>
<comment type="similarity">
    <text evidence="2">Belongs to the IPI1/TEX10 family.</text>
</comment>
<gene>
    <name evidence="6" type="ORF">Zmor_008051</name>
</gene>
<dbReference type="InterPro" id="IPR024679">
    <property type="entry name" value="Ipi1_N"/>
</dbReference>
<dbReference type="Proteomes" id="UP001168821">
    <property type="component" value="Unassembled WGS sequence"/>
</dbReference>
<feature type="domain" description="Pre-rRNA-processing protein Ipi1 N-terminal" evidence="5">
    <location>
        <begin position="139"/>
        <end position="233"/>
    </location>
</feature>
<evidence type="ECO:0000256" key="3">
    <source>
        <dbReference type="ARBA" id="ARBA00023242"/>
    </source>
</evidence>
<dbReference type="EMBL" id="JALNTZ010000002">
    <property type="protein sequence ID" value="KAJ3663829.1"/>
    <property type="molecule type" value="Genomic_DNA"/>
</dbReference>
<evidence type="ECO:0000256" key="4">
    <source>
        <dbReference type="SAM" id="Phobius"/>
    </source>
</evidence>
<sequence length="637" mass="73112">MGKNHKHSKKLKSERNKVHIKSKTKFLPKGQNVTNTSFKIKPIVLQQQLQERELVAGTKKTATITELLPKLKHFNDTIKTESCQDLKEIITLNPLESVQIYLSTIIQNGSALIQDRERKVRRASVKLLNAVFEKVSDNTLRPFFTYILTNLKCAMTNINRHIQEDSLLLLDAIIEHKSLLIAENFSDFFPNFLMLISKLKQSTSERSLSLNLEGKITSVKWRVKVLARLYGVLCAMVQNRQTHKSVHDGTNPIVASAKDCFYIPMYKNIRAYENIDSVAFSSSKNINTNFDGHILDLTQLLFEIWMEIVPEKSVKKSSLSTVLTSEDSVAIFTCVVNILRLLQEYVESCTSGNIFTQHKSVLFLDNIMSTFPYSHNKKNLEIVKEFPKCFIFNNDPNFVEENLVLIYIYITLRVKNGRNVPKQTAVATYLTNCLKSRFRLNSTSFSHLVKILKQIVLENPFLCRRLGINETELMEHILNFYNEKIPELYKNHILEILTSPCLQKHHSWMEKLPEFLCNERIPGKLIDGILDLCRRGQEVVQSGVQNSLARILGTRDFFMLAVLMVLLLFLGNLPLLEISGVGDVEAARKNLVSIFFYLPKLSPDDVDEIVRFVEGHPGLSYANYLTNMLELRTYMLK</sequence>
<dbReference type="InterPro" id="IPR011989">
    <property type="entry name" value="ARM-like"/>
</dbReference>
<feature type="transmembrane region" description="Helical" evidence="4">
    <location>
        <begin position="557"/>
        <end position="576"/>
    </location>
</feature>
<dbReference type="PANTHER" id="PTHR16056">
    <property type="entry name" value="REGULATOR OF MICROTUBULE DYNAMICS PROTEIN"/>
    <property type="match status" value="1"/>
</dbReference>
<accession>A0AA38IZG8</accession>
<keyword evidence="4" id="KW-0812">Transmembrane</keyword>
<protein>
    <recommendedName>
        <fullName evidence="5">Pre-rRNA-processing protein Ipi1 N-terminal domain-containing protein</fullName>
    </recommendedName>
</protein>
<reference evidence="6" key="1">
    <citation type="journal article" date="2023" name="G3 (Bethesda)">
        <title>Whole genome assemblies of Zophobas morio and Tenebrio molitor.</title>
        <authorList>
            <person name="Kaur S."/>
            <person name="Stinson S.A."/>
            <person name="diCenzo G.C."/>
        </authorList>
    </citation>
    <scope>NUCLEOTIDE SEQUENCE</scope>
    <source>
        <strain evidence="6">QUZm001</strain>
    </source>
</reference>
<evidence type="ECO:0000256" key="1">
    <source>
        <dbReference type="ARBA" id="ARBA00004123"/>
    </source>
</evidence>
<evidence type="ECO:0000313" key="6">
    <source>
        <dbReference type="EMBL" id="KAJ3663829.1"/>
    </source>
</evidence>